<protein>
    <submittedName>
        <fullName evidence="10">Response regulator transcription factor</fullName>
    </submittedName>
</protein>
<evidence type="ECO:0000256" key="5">
    <source>
        <dbReference type="ARBA" id="ARBA00023163"/>
    </source>
</evidence>
<evidence type="ECO:0000259" key="8">
    <source>
        <dbReference type="PROSITE" id="PS50110"/>
    </source>
</evidence>
<dbReference type="PROSITE" id="PS50110">
    <property type="entry name" value="RESPONSE_REGULATORY"/>
    <property type="match status" value="1"/>
</dbReference>
<name>A0ABU5HBI5_9BACT</name>
<dbReference type="InterPro" id="IPR001789">
    <property type="entry name" value="Sig_transdc_resp-reg_receiver"/>
</dbReference>
<dbReference type="CDD" id="cd00383">
    <property type="entry name" value="trans_reg_C"/>
    <property type="match status" value="1"/>
</dbReference>
<dbReference type="InterPro" id="IPR036388">
    <property type="entry name" value="WH-like_DNA-bd_sf"/>
</dbReference>
<evidence type="ECO:0000256" key="3">
    <source>
        <dbReference type="ARBA" id="ARBA00023015"/>
    </source>
</evidence>
<dbReference type="PANTHER" id="PTHR48111">
    <property type="entry name" value="REGULATOR OF RPOS"/>
    <property type="match status" value="1"/>
</dbReference>
<sequence length="241" mass="26892">MTTQSSQPSFRPAILVVEDDPNLRLGLQDNLQDEGFDVAVASNAQDAEGLLRARTFDLLILDVMLPGEDGYSLCRRLRAGGLQSMVMMLTARTLEDDIVRGFEAGAQDYLTKPYRLRELLARVRALVRRAGTAPPQVLGFASFTLDLVRRALARADGSIVELTRTEFDLLAFLVRHRDRALTRQEILDAVWGQDVVVDPRTVDNFVSNLKKKLGWTSTSGFTIHTIRGVGYRMEIDSVTKP</sequence>
<dbReference type="SUPFAM" id="SSF46894">
    <property type="entry name" value="C-terminal effector domain of the bipartite response regulators"/>
    <property type="match status" value="1"/>
</dbReference>
<feature type="modified residue" description="4-aspartylphosphate" evidence="6">
    <location>
        <position position="62"/>
    </location>
</feature>
<dbReference type="PANTHER" id="PTHR48111:SF1">
    <property type="entry name" value="TWO-COMPONENT RESPONSE REGULATOR ORR33"/>
    <property type="match status" value="1"/>
</dbReference>
<feature type="domain" description="Response regulatory" evidence="8">
    <location>
        <begin position="13"/>
        <end position="127"/>
    </location>
</feature>
<dbReference type="EMBL" id="JAXIVS010000012">
    <property type="protein sequence ID" value="MDY7230824.1"/>
    <property type="molecule type" value="Genomic_DNA"/>
</dbReference>
<dbReference type="CDD" id="cd17574">
    <property type="entry name" value="REC_OmpR"/>
    <property type="match status" value="1"/>
</dbReference>
<evidence type="ECO:0000256" key="7">
    <source>
        <dbReference type="PROSITE-ProRule" id="PRU01091"/>
    </source>
</evidence>
<dbReference type="InterPro" id="IPR011006">
    <property type="entry name" value="CheY-like_superfamily"/>
</dbReference>
<organism evidence="10 11">
    <name type="scientific">Hyalangium rubrum</name>
    <dbReference type="NCBI Taxonomy" id="3103134"/>
    <lineage>
        <taxon>Bacteria</taxon>
        <taxon>Pseudomonadati</taxon>
        <taxon>Myxococcota</taxon>
        <taxon>Myxococcia</taxon>
        <taxon>Myxococcales</taxon>
        <taxon>Cystobacterineae</taxon>
        <taxon>Archangiaceae</taxon>
        <taxon>Hyalangium</taxon>
    </lineage>
</organism>
<gene>
    <name evidence="10" type="ORF">SYV04_30800</name>
</gene>
<dbReference type="Pfam" id="PF00072">
    <property type="entry name" value="Response_reg"/>
    <property type="match status" value="1"/>
</dbReference>
<keyword evidence="4 7" id="KW-0238">DNA-binding</keyword>
<keyword evidence="1 6" id="KW-0597">Phosphoprotein</keyword>
<dbReference type="PROSITE" id="PS51755">
    <property type="entry name" value="OMPR_PHOB"/>
    <property type="match status" value="1"/>
</dbReference>
<evidence type="ECO:0000313" key="10">
    <source>
        <dbReference type="EMBL" id="MDY7230824.1"/>
    </source>
</evidence>
<dbReference type="Pfam" id="PF00486">
    <property type="entry name" value="Trans_reg_C"/>
    <property type="match status" value="1"/>
</dbReference>
<feature type="domain" description="OmpR/PhoB-type" evidence="9">
    <location>
        <begin position="135"/>
        <end position="235"/>
    </location>
</feature>
<comment type="caution">
    <text evidence="10">The sequence shown here is derived from an EMBL/GenBank/DDBJ whole genome shotgun (WGS) entry which is preliminary data.</text>
</comment>
<keyword evidence="5" id="KW-0804">Transcription</keyword>
<dbReference type="SMART" id="SM00448">
    <property type="entry name" value="REC"/>
    <property type="match status" value="1"/>
</dbReference>
<keyword evidence="2" id="KW-0902">Two-component regulatory system</keyword>
<proteinExistence type="predicted"/>
<dbReference type="Gene3D" id="1.10.10.10">
    <property type="entry name" value="Winged helix-like DNA-binding domain superfamily/Winged helix DNA-binding domain"/>
    <property type="match status" value="1"/>
</dbReference>
<accession>A0ABU5HBI5</accession>
<dbReference type="SUPFAM" id="SSF52172">
    <property type="entry name" value="CheY-like"/>
    <property type="match status" value="1"/>
</dbReference>
<reference evidence="10 11" key="1">
    <citation type="submission" date="2023-12" db="EMBL/GenBank/DDBJ databases">
        <title>the genome sequence of Hyalangium sp. s54d21.</title>
        <authorList>
            <person name="Zhang X."/>
        </authorList>
    </citation>
    <scope>NUCLEOTIDE SEQUENCE [LARGE SCALE GENOMIC DNA]</scope>
    <source>
        <strain evidence="11">s54d21</strain>
    </source>
</reference>
<dbReference type="InterPro" id="IPR001867">
    <property type="entry name" value="OmpR/PhoB-type_DNA-bd"/>
</dbReference>
<evidence type="ECO:0000313" key="11">
    <source>
        <dbReference type="Proteomes" id="UP001291309"/>
    </source>
</evidence>
<dbReference type="Gene3D" id="6.10.250.690">
    <property type="match status" value="1"/>
</dbReference>
<dbReference type="InterPro" id="IPR039420">
    <property type="entry name" value="WalR-like"/>
</dbReference>
<dbReference type="SMART" id="SM00862">
    <property type="entry name" value="Trans_reg_C"/>
    <property type="match status" value="1"/>
</dbReference>
<evidence type="ECO:0000256" key="4">
    <source>
        <dbReference type="ARBA" id="ARBA00023125"/>
    </source>
</evidence>
<dbReference type="RefSeq" id="WP_321549537.1">
    <property type="nucleotide sequence ID" value="NZ_JAXIVS010000012.1"/>
</dbReference>
<evidence type="ECO:0000256" key="1">
    <source>
        <dbReference type="ARBA" id="ARBA00022553"/>
    </source>
</evidence>
<evidence type="ECO:0000259" key="9">
    <source>
        <dbReference type="PROSITE" id="PS51755"/>
    </source>
</evidence>
<keyword evidence="3" id="KW-0805">Transcription regulation</keyword>
<evidence type="ECO:0000256" key="2">
    <source>
        <dbReference type="ARBA" id="ARBA00023012"/>
    </source>
</evidence>
<dbReference type="InterPro" id="IPR016032">
    <property type="entry name" value="Sig_transdc_resp-reg_C-effctor"/>
</dbReference>
<feature type="DNA-binding region" description="OmpR/PhoB-type" evidence="7">
    <location>
        <begin position="135"/>
        <end position="235"/>
    </location>
</feature>
<dbReference type="Proteomes" id="UP001291309">
    <property type="component" value="Unassembled WGS sequence"/>
</dbReference>
<keyword evidence="11" id="KW-1185">Reference proteome</keyword>
<evidence type="ECO:0000256" key="6">
    <source>
        <dbReference type="PROSITE-ProRule" id="PRU00169"/>
    </source>
</evidence>
<dbReference type="Gene3D" id="3.40.50.2300">
    <property type="match status" value="1"/>
</dbReference>